<evidence type="ECO:0000256" key="6">
    <source>
        <dbReference type="ARBA" id="ARBA00023316"/>
    </source>
</evidence>
<dbReference type="PANTHER" id="PTHR21198">
    <property type="entry name" value="GLUTAMATE RACEMASE"/>
    <property type="match status" value="1"/>
</dbReference>
<dbReference type="GO" id="GO:0008360">
    <property type="term" value="P:regulation of cell shape"/>
    <property type="evidence" value="ECO:0007669"/>
    <property type="project" value="UniProtKB-KW"/>
</dbReference>
<dbReference type="Pfam" id="PF01177">
    <property type="entry name" value="Asp_Glu_race"/>
    <property type="match status" value="1"/>
</dbReference>
<dbReference type="PROSITE" id="PS00923">
    <property type="entry name" value="ASP_GLU_RACEMASE_1"/>
    <property type="match status" value="1"/>
</dbReference>
<evidence type="ECO:0000256" key="8">
    <source>
        <dbReference type="HAMAP-Rule" id="MF_00258"/>
    </source>
</evidence>
<evidence type="ECO:0000313" key="10">
    <source>
        <dbReference type="Proteomes" id="UP000198324"/>
    </source>
</evidence>
<evidence type="ECO:0000256" key="5">
    <source>
        <dbReference type="ARBA" id="ARBA00023235"/>
    </source>
</evidence>
<comment type="function">
    <text evidence="8">Provides the (R)-glutamate required for cell wall biosynthesis.</text>
</comment>
<feature type="active site" description="Proton donor/acceptor" evidence="8">
    <location>
        <position position="81"/>
    </location>
</feature>
<feature type="binding site" evidence="8">
    <location>
        <begin position="50"/>
        <end position="51"/>
    </location>
    <ligand>
        <name>substrate</name>
    </ligand>
</feature>
<dbReference type="UniPathway" id="UPA00219"/>
<dbReference type="RefSeq" id="WP_089273489.1">
    <property type="nucleotide sequence ID" value="NZ_FZOC01000003.1"/>
</dbReference>
<dbReference type="InterPro" id="IPR015942">
    <property type="entry name" value="Asp/Glu/hydantoin_racemase"/>
</dbReference>
<evidence type="ECO:0000256" key="7">
    <source>
        <dbReference type="ARBA" id="ARBA00070053"/>
    </source>
</evidence>
<evidence type="ECO:0000256" key="1">
    <source>
        <dbReference type="ARBA" id="ARBA00001602"/>
    </source>
</evidence>
<dbReference type="OrthoDB" id="9801055at2"/>
<evidence type="ECO:0000256" key="2">
    <source>
        <dbReference type="ARBA" id="ARBA00013090"/>
    </source>
</evidence>
<evidence type="ECO:0000256" key="3">
    <source>
        <dbReference type="ARBA" id="ARBA00022960"/>
    </source>
</evidence>
<dbReference type="GO" id="GO:0071555">
    <property type="term" value="P:cell wall organization"/>
    <property type="evidence" value="ECO:0007669"/>
    <property type="project" value="UniProtKB-KW"/>
</dbReference>
<keyword evidence="6 8" id="KW-0961">Cell wall biogenesis/degradation</keyword>
<keyword evidence="10" id="KW-1185">Reference proteome</keyword>
<feature type="binding site" evidence="8">
    <location>
        <begin position="82"/>
        <end position="83"/>
    </location>
    <ligand>
        <name>substrate</name>
    </ligand>
</feature>
<dbReference type="EC" id="5.1.1.3" evidence="2 8"/>
<dbReference type="NCBIfam" id="TIGR00067">
    <property type="entry name" value="glut_race"/>
    <property type="match status" value="1"/>
</dbReference>
<dbReference type="AlphaFoldDB" id="A0A238ZT73"/>
<dbReference type="EMBL" id="FZOC01000003">
    <property type="protein sequence ID" value="SNR86342.1"/>
    <property type="molecule type" value="Genomic_DNA"/>
</dbReference>
<proteinExistence type="inferred from homology"/>
<comment type="pathway">
    <text evidence="8">Cell wall biogenesis; peptidoglycan biosynthesis.</text>
</comment>
<dbReference type="InterPro" id="IPR001920">
    <property type="entry name" value="Asp/Glu_race"/>
</dbReference>
<dbReference type="InterPro" id="IPR033134">
    <property type="entry name" value="Asp/Glu_racemase_AS_2"/>
</dbReference>
<keyword evidence="4 8" id="KW-0573">Peptidoglycan synthesis</keyword>
<dbReference type="PROSITE" id="PS00924">
    <property type="entry name" value="ASP_GLU_RACEMASE_2"/>
    <property type="match status" value="1"/>
</dbReference>
<organism evidence="9 10">
    <name type="scientific">Humidesulfovibrio mexicanus</name>
    <dbReference type="NCBI Taxonomy" id="147047"/>
    <lineage>
        <taxon>Bacteria</taxon>
        <taxon>Pseudomonadati</taxon>
        <taxon>Thermodesulfobacteriota</taxon>
        <taxon>Desulfovibrionia</taxon>
        <taxon>Desulfovibrionales</taxon>
        <taxon>Desulfovibrionaceae</taxon>
        <taxon>Humidesulfovibrio</taxon>
    </lineage>
</organism>
<dbReference type="PANTHER" id="PTHR21198:SF2">
    <property type="entry name" value="GLUTAMATE RACEMASE"/>
    <property type="match status" value="1"/>
</dbReference>
<dbReference type="GO" id="GO:0009252">
    <property type="term" value="P:peptidoglycan biosynthetic process"/>
    <property type="evidence" value="ECO:0007669"/>
    <property type="project" value="UniProtKB-UniRule"/>
</dbReference>
<evidence type="ECO:0000256" key="4">
    <source>
        <dbReference type="ARBA" id="ARBA00022984"/>
    </source>
</evidence>
<keyword evidence="3 8" id="KW-0133">Cell shape</keyword>
<dbReference type="HAMAP" id="MF_00258">
    <property type="entry name" value="Glu_racemase"/>
    <property type="match status" value="1"/>
</dbReference>
<feature type="binding site" evidence="8">
    <location>
        <begin position="198"/>
        <end position="199"/>
    </location>
    <ligand>
        <name>substrate</name>
    </ligand>
</feature>
<gene>
    <name evidence="8" type="primary">murI</name>
    <name evidence="9" type="ORF">SAMN04488503_1575</name>
</gene>
<dbReference type="FunFam" id="3.40.50.1860:FF:000002">
    <property type="entry name" value="Glutamate racemase"/>
    <property type="match status" value="1"/>
</dbReference>
<dbReference type="InterPro" id="IPR004391">
    <property type="entry name" value="Glu_race"/>
</dbReference>
<dbReference type="Gene3D" id="3.40.50.1860">
    <property type="match status" value="2"/>
</dbReference>
<comment type="similarity">
    <text evidence="8">Belongs to the aspartate/glutamate racemases family.</text>
</comment>
<keyword evidence="5 8" id="KW-0413">Isomerase</keyword>
<protein>
    <recommendedName>
        <fullName evidence="7 8">Glutamate racemase</fullName>
        <ecNumber evidence="2 8">5.1.1.3</ecNumber>
    </recommendedName>
</protein>
<comment type="catalytic activity">
    <reaction evidence="1 8">
        <text>L-glutamate = D-glutamate</text>
        <dbReference type="Rhea" id="RHEA:12813"/>
        <dbReference type="ChEBI" id="CHEBI:29985"/>
        <dbReference type="ChEBI" id="CHEBI:29986"/>
        <dbReference type="EC" id="5.1.1.3"/>
    </reaction>
</comment>
<dbReference type="InterPro" id="IPR018187">
    <property type="entry name" value="Asp/Glu_racemase_AS_1"/>
</dbReference>
<feature type="binding site" evidence="8">
    <location>
        <begin position="18"/>
        <end position="19"/>
    </location>
    <ligand>
        <name>substrate</name>
    </ligand>
</feature>
<feature type="active site" description="Proton donor/acceptor" evidence="8">
    <location>
        <position position="197"/>
    </location>
</feature>
<reference evidence="9 10" key="1">
    <citation type="submission" date="2017-06" db="EMBL/GenBank/DDBJ databases">
        <authorList>
            <person name="Kim H.J."/>
            <person name="Triplett B.A."/>
        </authorList>
    </citation>
    <scope>NUCLEOTIDE SEQUENCE [LARGE SCALE GENOMIC DNA]</scope>
    <source>
        <strain evidence="9 10">DSM 13116</strain>
    </source>
</reference>
<dbReference type="GO" id="GO:0008881">
    <property type="term" value="F:glutamate racemase activity"/>
    <property type="evidence" value="ECO:0007669"/>
    <property type="project" value="UniProtKB-UniRule"/>
</dbReference>
<name>A0A238ZT73_9BACT</name>
<dbReference type="Proteomes" id="UP000198324">
    <property type="component" value="Unassembled WGS sequence"/>
</dbReference>
<evidence type="ECO:0000313" key="9">
    <source>
        <dbReference type="EMBL" id="SNR86342.1"/>
    </source>
</evidence>
<dbReference type="SUPFAM" id="SSF53681">
    <property type="entry name" value="Aspartate/glutamate racemase"/>
    <property type="match status" value="2"/>
</dbReference>
<sequence length="281" mass="29175">MSSDSSASTASLPIGVFDSGVGGLTVLRALKNALPGEDFLYLGDTARLPYGTKSGATVARYALQTTKVLVDQGVKLLVIACNTASAVALPGLAQAYPHIPVVGVIEPGARACAAQAPHGRIAVIATRGTVRGAAYQTAILRLRPEATIATRPAQVFVALAEEGWTEGPEVEAVAARYLTPLMAEFPGGKPDCLVLGCTHFPVLAQAIRKTLPEGVCLVDSAETTAESVAAELTERGLRKPGARAGGSVRFFATDDPQRFAKVGEIFLGEPLAPEDVTLVDL</sequence>
<accession>A0A238ZT73</accession>